<proteinExistence type="predicted"/>
<name>A0ABR7CFD4_9BACE</name>
<dbReference type="RefSeq" id="WP_186968189.1">
    <property type="nucleotide sequence ID" value="NZ_JACOOE010000009.1"/>
</dbReference>
<dbReference type="CDD" id="cd13121">
    <property type="entry name" value="BF2867_like_C"/>
    <property type="match status" value="1"/>
</dbReference>
<keyword evidence="2" id="KW-1185">Reference proteome</keyword>
<protein>
    <submittedName>
        <fullName evidence="1">Fimbrillin family protein</fullName>
    </submittedName>
</protein>
<evidence type="ECO:0000313" key="1">
    <source>
        <dbReference type="EMBL" id="MBC5606466.1"/>
    </source>
</evidence>
<dbReference type="Pfam" id="PF13149">
    <property type="entry name" value="Mfa_like_1"/>
    <property type="match status" value="1"/>
</dbReference>
<dbReference type="PROSITE" id="PS51257">
    <property type="entry name" value="PROKAR_LIPOPROTEIN"/>
    <property type="match status" value="1"/>
</dbReference>
<gene>
    <name evidence="1" type="ORF">H8S67_17575</name>
</gene>
<dbReference type="InterPro" id="IPR042278">
    <property type="entry name" value="Mfa-like_1_N"/>
</dbReference>
<dbReference type="InterPro" id="IPR025049">
    <property type="entry name" value="Mfa-like_1"/>
</dbReference>
<dbReference type="EMBL" id="JACOOE010000009">
    <property type="protein sequence ID" value="MBC5606466.1"/>
    <property type="molecule type" value="Genomic_DNA"/>
</dbReference>
<comment type="caution">
    <text evidence="1">The sequence shown here is derived from an EMBL/GenBank/DDBJ whole genome shotgun (WGS) entry which is preliminary data.</text>
</comment>
<sequence length="321" mass="35639">MKKIYFYVAVLAAIFAGCDNGEMDNVANDGQVAIEVSAGIEGAKTRMVDTKWETRDKIGIFGKSGKLEYSNRCYNWISGNTFEASSNIIYYGAETGSFTAYYPYAENKGSNIQIKDGKLTRNLLTQVTYDLDKSVDFLYAEATGTKDNPKIDFQFEHKMSKLTLKLVPGEGYKTMSYQPGNFSSYWNFSFSSLHSKVSFEIATGKVEPLEDVGKLDFVYFQNGFNGGDYDTDEKVTYYTFILCPGESVEGGLGVDLTYDNTDGYTLHTKLLTGDNVFATEAGKEYMYTVTLNKTKLDVSNTTIKSWNPATLPNDGKAEAGL</sequence>
<dbReference type="CDD" id="cd13120">
    <property type="entry name" value="BF2867_like_N"/>
    <property type="match status" value="1"/>
</dbReference>
<dbReference type="Gene3D" id="2.60.40.2620">
    <property type="entry name" value="Fimbrillin-like"/>
    <property type="match status" value="1"/>
</dbReference>
<evidence type="ECO:0000313" key="2">
    <source>
        <dbReference type="Proteomes" id="UP000600600"/>
    </source>
</evidence>
<organism evidence="1 2">
    <name type="scientific">Bacteroides difficilis</name>
    <dbReference type="NCBI Taxonomy" id="2763021"/>
    <lineage>
        <taxon>Bacteria</taxon>
        <taxon>Pseudomonadati</taxon>
        <taxon>Bacteroidota</taxon>
        <taxon>Bacteroidia</taxon>
        <taxon>Bacteroidales</taxon>
        <taxon>Bacteroidaceae</taxon>
        <taxon>Bacteroides</taxon>
    </lineage>
</organism>
<dbReference type="Proteomes" id="UP000600600">
    <property type="component" value="Unassembled WGS sequence"/>
</dbReference>
<accession>A0ABR7CFD4</accession>
<dbReference type="Gene3D" id="2.60.40.2630">
    <property type="match status" value="1"/>
</dbReference>
<reference evidence="1 2" key="1">
    <citation type="submission" date="2020-08" db="EMBL/GenBank/DDBJ databases">
        <title>Genome public.</title>
        <authorList>
            <person name="Liu C."/>
            <person name="Sun Q."/>
        </authorList>
    </citation>
    <scope>NUCLEOTIDE SEQUENCE [LARGE SCALE GENOMIC DNA]</scope>
    <source>
        <strain evidence="1 2">M27</strain>
    </source>
</reference>